<reference evidence="1 2" key="1">
    <citation type="submission" date="2018-08" db="EMBL/GenBank/DDBJ databases">
        <title>A genome reference for cultivated species of the human gut microbiota.</title>
        <authorList>
            <person name="Zou Y."/>
            <person name="Xue W."/>
            <person name="Luo G."/>
        </authorList>
    </citation>
    <scope>NUCLEOTIDE SEQUENCE [LARGE SCALE GENOMIC DNA]</scope>
    <source>
        <strain evidence="1 2">OF01-1</strain>
    </source>
</reference>
<accession>A0A413K0N1</accession>
<name>A0A413K0N1_BACFG</name>
<dbReference type="EMBL" id="QSDG01000006">
    <property type="protein sequence ID" value="RGY69447.1"/>
    <property type="molecule type" value="Genomic_DNA"/>
</dbReference>
<sequence>MNKYLMITGSYPPDICGVGDYTACFLKAADRDKWSLYNSSVWKISTFFQKKSDISKFQFSHIVIQYPTLGYGWNLLPQLLCIYYSLFTDKKVVVVLHELSQRTLKAQLASLLFFISHKVILTSEYEKEYAHRYYKISLNRMGVVKIVSNIEACNVIKDWDCRSIDLCYFGLLRPEKGLEDFFVAALYLRKNRENARICLIGQILPEHKLYIDKLLNTYADARVEQIYNRENKEVASLLNESKVTFLPFPDGLSERRGSFLAAISNGTLVVSYEGSCTPQLLKTMYVKTSSSEAPKVILKEITEGNNSKLVKYQQKYIHYLQNGIPKSWKEVVELYEKILK</sequence>
<keyword evidence="1" id="KW-0808">Transferase</keyword>
<dbReference type="GO" id="GO:0016740">
    <property type="term" value="F:transferase activity"/>
    <property type="evidence" value="ECO:0007669"/>
    <property type="project" value="UniProtKB-KW"/>
</dbReference>
<dbReference type="SUPFAM" id="SSF53756">
    <property type="entry name" value="UDP-Glycosyltransferase/glycogen phosphorylase"/>
    <property type="match status" value="1"/>
</dbReference>
<protein>
    <submittedName>
        <fullName evidence="1">Glycosyltransferase family 1 protein</fullName>
    </submittedName>
</protein>
<organism evidence="1 2">
    <name type="scientific">Bacteroides fragilis</name>
    <dbReference type="NCBI Taxonomy" id="817"/>
    <lineage>
        <taxon>Bacteria</taxon>
        <taxon>Pseudomonadati</taxon>
        <taxon>Bacteroidota</taxon>
        <taxon>Bacteroidia</taxon>
        <taxon>Bacteroidales</taxon>
        <taxon>Bacteroidaceae</taxon>
        <taxon>Bacteroides</taxon>
    </lineage>
</organism>
<proteinExistence type="predicted"/>
<comment type="caution">
    <text evidence="1">The sequence shown here is derived from an EMBL/GenBank/DDBJ whole genome shotgun (WGS) entry which is preliminary data.</text>
</comment>
<gene>
    <name evidence="1" type="ORF">DXA27_08915</name>
</gene>
<dbReference type="RefSeq" id="WP_050550834.1">
    <property type="nucleotide sequence ID" value="NZ_CP036539.1"/>
</dbReference>
<evidence type="ECO:0000313" key="2">
    <source>
        <dbReference type="Proteomes" id="UP000284614"/>
    </source>
</evidence>
<dbReference type="Proteomes" id="UP000284614">
    <property type="component" value="Unassembled WGS sequence"/>
</dbReference>
<dbReference type="AlphaFoldDB" id="A0A413K0N1"/>
<evidence type="ECO:0000313" key="1">
    <source>
        <dbReference type="EMBL" id="RGY69447.1"/>
    </source>
</evidence>
<dbReference type="Gene3D" id="3.40.50.2000">
    <property type="entry name" value="Glycogen Phosphorylase B"/>
    <property type="match status" value="1"/>
</dbReference>